<dbReference type="GO" id="GO:0009231">
    <property type="term" value="P:riboflavin biosynthetic process"/>
    <property type="evidence" value="ECO:0007669"/>
    <property type="project" value="UniProtKB-KW"/>
</dbReference>
<evidence type="ECO:0000313" key="14">
    <source>
        <dbReference type="EMBL" id="MBO8432682.1"/>
    </source>
</evidence>
<comment type="pathway">
    <text evidence="2 9">Cofactor biosynthesis; riboflavin biosynthesis; 5-amino-6-(D-ribitylamino)uracil from GTP: step 2/4.</text>
</comment>
<comment type="catalytic activity">
    <reaction evidence="9">
        <text>2,5-diamino-6-hydroxy-4-(5-phosphoribosylamino)-pyrimidine + H2O + H(+) = 5-amino-6-(5-phospho-D-ribosylamino)uracil + NH4(+)</text>
        <dbReference type="Rhea" id="RHEA:21868"/>
        <dbReference type="ChEBI" id="CHEBI:15377"/>
        <dbReference type="ChEBI" id="CHEBI:15378"/>
        <dbReference type="ChEBI" id="CHEBI:28938"/>
        <dbReference type="ChEBI" id="CHEBI:58453"/>
        <dbReference type="ChEBI" id="CHEBI:58614"/>
        <dbReference type="EC" id="3.5.4.26"/>
    </reaction>
</comment>
<evidence type="ECO:0000256" key="10">
    <source>
        <dbReference type="PIRSR" id="PIRSR006769-1"/>
    </source>
</evidence>
<feature type="binding site" evidence="11">
    <location>
        <position position="230"/>
    </location>
    <ligand>
        <name>substrate</name>
    </ligand>
</feature>
<comment type="function">
    <text evidence="1 9">Converts 2,5-diamino-6-(ribosylamino)-4(3h)-pyrimidinone 5'-phosphate into 5-amino-6-(ribosylamino)-2,4(1h,3h)-pyrimidinedione 5'-phosphate.</text>
</comment>
<dbReference type="InterPro" id="IPR024072">
    <property type="entry name" value="DHFR-like_dom_sf"/>
</dbReference>
<evidence type="ECO:0000256" key="6">
    <source>
        <dbReference type="ARBA" id="ARBA00022857"/>
    </source>
</evidence>
<evidence type="ECO:0000256" key="2">
    <source>
        <dbReference type="ARBA" id="ARBA00004882"/>
    </source>
</evidence>
<gene>
    <name evidence="14" type="primary">ribD</name>
    <name evidence="14" type="ORF">IAB08_05260</name>
</gene>
<dbReference type="InterPro" id="IPR050765">
    <property type="entry name" value="Riboflavin_Biosynth_HTPR"/>
</dbReference>
<feature type="binding site" evidence="11">
    <location>
        <position position="223"/>
    </location>
    <ligand>
        <name>NADP(+)</name>
        <dbReference type="ChEBI" id="CHEBI:58349"/>
    </ligand>
</feature>
<keyword evidence="9 12" id="KW-0479">Metal-binding</keyword>
<feature type="domain" description="CMP/dCMP-type deaminase" evidence="13">
    <location>
        <begin position="6"/>
        <end position="138"/>
    </location>
</feature>
<evidence type="ECO:0000256" key="4">
    <source>
        <dbReference type="ARBA" id="ARBA00005259"/>
    </source>
</evidence>
<dbReference type="CDD" id="cd01284">
    <property type="entry name" value="Riboflavin_deaminase-reductase"/>
    <property type="match status" value="1"/>
</dbReference>
<dbReference type="GO" id="GO:0046872">
    <property type="term" value="F:metal ion binding"/>
    <property type="evidence" value="ECO:0007669"/>
    <property type="project" value="UniProtKB-KW"/>
</dbReference>
<dbReference type="Pfam" id="PF00383">
    <property type="entry name" value="dCMP_cyt_deam_1"/>
    <property type="match status" value="1"/>
</dbReference>
<dbReference type="GO" id="GO:0008835">
    <property type="term" value="F:diaminohydroxyphosphoribosylaminopyrimidine deaminase activity"/>
    <property type="evidence" value="ECO:0007669"/>
    <property type="project" value="UniProtKB-EC"/>
</dbReference>
<evidence type="ECO:0000256" key="8">
    <source>
        <dbReference type="ARBA" id="ARBA00023268"/>
    </source>
</evidence>
<keyword evidence="9 12" id="KW-0862">Zinc</keyword>
<keyword evidence="6 9" id="KW-0521">NADP</keyword>
<dbReference type="Gene3D" id="3.40.430.10">
    <property type="entry name" value="Dihydrofolate Reductase, subunit A"/>
    <property type="match status" value="1"/>
</dbReference>
<feature type="binding site" evidence="12">
    <location>
        <position position="55"/>
    </location>
    <ligand>
        <name>Zn(2+)</name>
        <dbReference type="ChEBI" id="CHEBI:29105"/>
        <note>catalytic</note>
    </ligand>
</feature>
<dbReference type="InterPro" id="IPR016193">
    <property type="entry name" value="Cytidine_deaminase-like"/>
</dbReference>
<comment type="pathway">
    <text evidence="3 9">Cofactor biosynthesis; riboflavin biosynthesis; 5-amino-6-(D-ribitylamino)uracil from GTP: step 3/4.</text>
</comment>
<evidence type="ECO:0000256" key="9">
    <source>
        <dbReference type="PIRNR" id="PIRNR006769"/>
    </source>
</evidence>
<dbReference type="GO" id="GO:0008703">
    <property type="term" value="F:5-amino-6-(5-phosphoribosylamino)uracil reductase activity"/>
    <property type="evidence" value="ECO:0007669"/>
    <property type="project" value="UniProtKB-EC"/>
</dbReference>
<dbReference type="InterPro" id="IPR004794">
    <property type="entry name" value="Eubact_RibD"/>
</dbReference>
<evidence type="ECO:0000256" key="1">
    <source>
        <dbReference type="ARBA" id="ARBA00002151"/>
    </source>
</evidence>
<evidence type="ECO:0000256" key="11">
    <source>
        <dbReference type="PIRSR" id="PIRSR006769-2"/>
    </source>
</evidence>
<feature type="active site" description="Proton donor" evidence="10">
    <location>
        <position position="57"/>
    </location>
</feature>
<evidence type="ECO:0000256" key="5">
    <source>
        <dbReference type="ARBA" id="ARBA00007417"/>
    </source>
</evidence>
<dbReference type="EMBL" id="JADIMZ010000082">
    <property type="protein sequence ID" value="MBO8432682.1"/>
    <property type="molecule type" value="Genomic_DNA"/>
</dbReference>
<feature type="binding site" evidence="11">
    <location>
        <position position="177"/>
    </location>
    <ligand>
        <name>NADP(+)</name>
        <dbReference type="ChEBI" id="CHEBI:58349"/>
    </ligand>
</feature>
<dbReference type="Proteomes" id="UP000823612">
    <property type="component" value="Unassembled WGS sequence"/>
</dbReference>
<accession>A0A9D9H285</accession>
<dbReference type="SUPFAM" id="SSF53597">
    <property type="entry name" value="Dihydrofolate reductase-like"/>
    <property type="match status" value="1"/>
</dbReference>
<evidence type="ECO:0000256" key="3">
    <source>
        <dbReference type="ARBA" id="ARBA00004910"/>
    </source>
</evidence>
<dbReference type="SUPFAM" id="SSF53927">
    <property type="entry name" value="Cytidine deaminase-like"/>
    <property type="match status" value="1"/>
</dbReference>
<feature type="binding site" evidence="12">
    <location>
        <position position="107"/>
    </location>
    <ligand>
        <name>Zn(2+)</name>
        <dbReference type="ChEBI" id="CHEBI:29105"/>
        <note>catalytic</note>
    </ligand>
</feature>
<evidence type="ECO:0000256" key="7">
    <source>
        <dbReference type="ARBA" id="ARBA00023002"/>
    </source>
</evidence>
<name>A0A9D9H285_9BACT</name>
<comment type="similarity">
    <text evidence="5 9">In the C-terminal section; belongs to the HTP reductase family.</text>
</comment>
<dbReference type="PROSITE" id="PS51747">
    <property type="entry name" value="CYT_DCMP_DEAMINASES_2"/>
    <property type="match status" value="1"/>
</dbReference>
<keyword evidence="9 14" id="KW-0378">Hydrolase</keyword>
<feature type="binding site" evidence="12">
    <location>
        <position position="98"/>
    </location>
    <ligand>
        <name>Zn(2+)</name>
        <dbReference type="ChEBI" id="CHEBI:29105"/>
        <note>catalytic</note>
    </ligand>
</feature>
<dbReference type="AlphaFoldDB" id="A0A9D9H285"/>
<sequence length="407" mass="45582">MQTDFHPQETFMRRAFELAALGRGYVSPNPMVGCVIVFQDRIIGEGFHHQYGEAHAEVNAINSVLAPNATVATLCQQTGLKPEDLLRQSTLYVSLEPCAHYGKTPPCAKKIIETGIPRVVVSCGDPNPEVNGKGIQMLREAGVEVHEHFLEQEGMETFRRFFTHVTKNRPYVILKWAQSSDGYLSRSQGKPCLITGKSLQVLNHAYRVEEDAIMVGTGTILADNPRLNARMFRGKQPLRVSTDLHGKILKYIHTYLTENGLPDKPSPELAGKLPLRFFDRTQRTLLFVDGTRFDEYRFLADWPGLGDESLKIVPVKVTTAWPEMAAAYLRGLQKERIGSLIVEGGAALLQSFIVGDHWDEIRVFISDKDLGGGYAAPRIPPSKPYSFAQYGSEWVHVYRNKASDRLI</sequence>
<dbReference type="Gene3D" id="3.40.140.10">
    <property type="entry name" value="Cytidine Deaminase, domain 2"/>
    <property type="match status" value="1"/>
</dbReference>
<dbReference type="PIRSF" id="PIRSF006769">
    <property type="entry name" value="RibD"/>
    <property type="match status" value="1"/>
</dbReference>
<evidence type="ECO:0000256" key="12">
    <source>
        <dbReference type="PIRSR" id="PIRSR006769-3"/>
    </source>
</evidence>
<feature type="binding site" evidence="11">
    <location>
        <position position="207"/>
    </location>
    <ligand>
        <name>substrate</name>
    </ligand>
</feature>
<organism evidence="14 15">
    <name type="scientific">Candidatus Pullibacteroides excrementavium</name>
    <dbReference type="NCBI Taxonomy" id="2840905"/>
    <lineage>
        <taxon>Bacteria</taxon>
        <taxon>Pseudomonadati</taxon>
        <taxon>Bacteroidota</taxon>
        <taxon>Bacteroidia</taxon>
        <taxon>Bacteroidales</taxon>
        <taxon>Candidatus Pullibacteroides</taxon>
    </lineage>
</organism>
<evidence type="ECO:0000259" key="13">
    <source>
        <dbReference type="PROSITE" id="PS51747"/>
    </source>
</evidence>
<comment type="cofactor">
    <cofactor evidence="9 12">
        <name>Zn(2+)</name>
        <dbReference type="ChEBI" id="CHEBI:29105"/>
    </cofactor>
    <text evidence="9 12">Binds 1 zinc ion.</text>
</comment>
<comment type="catalytic activity">
    <reaction evidence="9">
        <text>5-amino-6-(5-phospho-D-ribitylamino)uracil + NADP(+) = 5-amino-6-(5-phospho-D-ribosylamino)uracil + NADPH + H(+)</text>
        <dbReference type="Rhea" id="RHEA:17845"/>
        <dbReference type="ChEBI" id="CHEBI:15378"/>
        <dbReference type="ChEBI" id="CHEBI:57783"/>
        <dbReference type="ChEBI" id="CHEBI:58349"/>
        <dbReference type="ChEBI" id="CHEBI:58421"/>
        <dbReference type="ChEBI" id="CHEBI:58453"/>
        <dbReference type="EC" id="1.1.1.193"/>
    </reaction>
</comment>
<dbReference type="EC" id="3.5.4.26" evidence="9"/>
<feature type="binding site" evidence="11">
    <location>
        <position position="227"/>
    </location>
    <ligand>
        <name>substrate</name>
    </ligand>
</feature>
<dbReference type="InterPro" id="IPR002734">
    <property type="entry name" value="RibDG_C"/>
</dbReference>
<protein>
    <recommendedName>
        <fullName evidence="9">Riboflavin biosynthesis protein RibD</fullName>
    </recommendedName>
    <domain>
        <recommendedName>
            <fullName evidence="9">Diaminohydroxyphosphoribosylaminopyrimidine deaminase</fullName>
            <shortName evidence="9">DRAP deaminase</shortName>
            <ecNumber evidence="9">3.5.4.26</ecNumber>
        </recommendedName>
        <alternativeName>
            <fullName evidence="9">Riboflavin-specific deaminase</fullName>
        </alternativeName>
    </domain>
    <domain>
        <recommendedName>
            <fullName evidence="9">5-amino-6-(5-phosphoribosylamino)uracil reductase</fullName>
            <ecNumber evidence="9">1.1.1.193</ecNumber>
        </recommendedName>
        <alternativeName>
            <fullName evidence="9">HTP reductase</fullName>
        </alternativeName>
    </domain>
</protein>
<keyword evidence="9" id="KW-0686">Riboflavin biosynthesis</keyword>
<keyword evidence="8" id="KW-0511">Multifunctional enzyme</keyword>
<dbReference type="Pfam" id="PF01872">
    <property type="entry name" value="RibD_C"/>
    <property type="match status" value="1"/>
</dbReference>
<comment type="caution">
    <text evidence="14">The sequence shown here is derived from an EMBL/GenBank/DDBJ whole genome shotgun (WGS) entry which is preliminary data.</text>
</comment>
<comment type="similarity">
    <text evidence="4 9">In the N-terminal section; belongs to the cytidine and deoxycytidylate deaminase family.</text>
</comment>
<dbReference type="PANTHER" id="PTHR38011">
    <property type="entry name" value="DIHYDROFOLATE REDUCTASE FAMILY PROTEIN (AFU_ORTHOLOGUE AFUA_8G06820)"/>
    <property type="match status" value="1"/>
</dbReference>
<evidence type="ECO:0000313" key="15">
    <source>
        <dbReference type="Proteomes" id="UP000823612"/>
    </source>
</evidence>
<reference evidence="14" key="2">
    <citation type="journal article" date="2021" name="PeerJ">
        <title>Extensive microbial diversity within the chicken gut microbiome revealed by metagenomics and culture.</title>
        <authorList>
            <person name="Gilroy R."/>
            <person name="Ravi A."/>
            <person name="Getino M."/>
            <person name="Pursley I."/>
            <person name="Horton D.L."/>
            <person name="Alikhan N.F."/>
            <person name="Baker D."/>
            <person name="Gharbi K."/>
            <person name="Hall N."/>
            <person name="Watson M."/>
            <person name="Adriaenssens E.M."/>
            <person name="Foster-Nyarko E."/>
            <person name="Jarju S."/>
            <person name="Secka A."/>
            <person name="Antonio M."/>
            <person name="Oren A."/>
            <person name="Chaudhuri R.R."/>
            <person name="La Ragione R."/>
            <person name="Hildebrand F."/>
            <person name="Pallen M.J."/>
        </authorList>
    </citation>
    <scope>NUCLEOTIDE SEQUENCE</scope>
    <source>
        <strain evidence="14">2889</strain>
    </source>
</reference>
<dbReference type="PANTHER" id="PTHR38011:SF7">
    <property type="entry name" value="2,5-DIAMINO-6-RIBOSYLAMINO-4(3H)-PYRIMIDINONE 5'-PHOSPHATE REDUCTASE"/>
    <property type="match status" value="1"/>
</dbReference>
<reference evidence="14" key="1">
    <citation type="submission" date="2020-10" db="EMBL/GenBank/DDBJ databases">
        <authorList>
            <person name="Gilroy R."/>
        </authorList>
    </citation>
    <scope>NUCLEOTIDE SEQUENCE</scope>
    <source>
        <strain evidence="14">2889</strain>
    </source>
</reference>
<dbReference type="NCBIfam" id="TIGR00326">
    <property type="entry name" value="eubact_ribD"/>
    <property type="match status" value="1"/>
</dbReference>
<dbReference type="InterPro" id="IPR002125">
    <property type="entry name" value="CMP_dCMP_dom"/>
</dbReference>
<proteinExistence type="inferred from homology"/>
<dbReference type="EC" id="1.1.1.193" evidence="9"/>
<feature type="binding site" evidence="11">
    <location>
        <position position="219"/>
    </location>
    <ligand>
        <name>NADP(+)</name>
        <dbReference type="ChEBI" id="CHEBI:58349"/>
    </ligand>
</feature>
<keyword evidence="7 9" id="KW-0560">Oxidoreductase</keyword>